<dbReference type="Proteomes" id="UP000225182">
    <property type="component" value="Unassembled WGS sequence"/>
</dbReference>
<evidence type="ECO:0000313" key="3">
    <source>
        <dbReference type="Proteomes" id="UP000220635"/>
    </source>
</evidence>
<accession>A0A2A9UXM4</accession>
<reference evidence="3 4" key="1">
    <citation type="submission" date="2017-09" db="EMBL/GenBank/DDBJ databases">
        <title>Large-scale bioinformatics analysis of Bacillus genomes uncovers conserved roles of natural products in bacterial physiology.</title>
        <authorList>
            <consortium name="Agbiome Team Llc"/>
            <person name="Bleich R.M."/>
            <person name="Grubbs K.J."/>
            <person name="Santa Maria K.C."/>
            <person name="Allen S.E."/>
            <person name="Farag S."/>
            <person name="Shank E.A."/>
            <person name="Bowers A."/>
        </authorList>
    </citation>
    <scope>NUCLEOTIDE SEQUENCE [LARGE SCALE GENOMIC DNA]</scope>
    <source>
        <strain evidence="1 3">AFS010695</strain>
        <strain evidence="2 4">AFS076905</strain>
    </source>
</reference>
<evidence type="ECO:0000313" key="1">
    <source>
        <dbReference type="EMBL" id="PEV98032.1"/>
    </source>
</evidence>
<proteinExistence type="predicted"/>
<protein>
    <submittedName>
        <fullName evidence="2">Uncharacterized protein</fullName>
    </submittedName>
</protein>
<dbReference type="EMBL" id="NUYN01000013">
    <property type="protein sequence ID" value="PFN27239.1"/>
    <property type="molecule type" value="Genomic_DNA"/>
</dbReference>
<comment type="caution">
    <text evidence="2">The sequence shown here is derived from an EMBL/GenBank/DDBJ whole genome shotgun (WGS) entry which is preliminary data.</text>
</comment>
<evidence type="ECO:0000313" key="2">
    <source>
        <dbReference type="EMBL" id="PFN27239.1"/>
    </source>
</evidence>
<dbReference type="EMBL" id="NTWE01000041">
    <property type="protein sequence ID" value="PEV98032.1"/>
    <property type="molecule type" value="Genomic_DNA"/>
</dbReference>
<dbReference type="AlphaFoldDB" id="A0A2A9UXM4"/>
<dbReference type="Proteomes" id="UP000220635">
    <property type="component" value="Unassembled WGS sequence"/>
</dbReference>
<sequence>MGIGLCMKVQCVWLIICVDGAKVQAKGEGIACNNY</sequence>
<organism evidence="2 4">
    <name type="scientific">Bacillus cereus</name>
    <dbReference type="NCBI Taxonomy" id="1396"/>
    <lineage>
        <taxon>Bacteria</taxon>
        <taxon>Bacillati</taxon>
        <taxon>Bacillota</taxon>
        <taxon>Bacilli</taxon>
        <taxon>Bacillales</taxon>
        <taxon>Bacillaceae</taxon>
        <taxon>Bacillus</taxon>
        <taxon>Bacillus cereus group</taxon>
    </lineage>
</organism>
<gene>
    <name evidence="1" type="ORF">CN425_22000</name>
    <name evidence="2" type="ORF">COJ50_09885</name>
</gene>
<name>A0A2A9UXM4_BACCE</name>
<evidence type="ECO:0000313" key="4">
    <source>
        <dbReference type="Proteomes" id="UP000225182"/>
    </source>
</evidence>